<proteinExistence type="predicted"/>
<feature type="chain" id="PRO_5016052945" evidence="1">
    <location>
        <begin position="27"/>
        <end position="537"/>
    </location>
</feature>
<dbReference type="Pfam" id="PF16318">
    <property type="entry name" value="DUF4957"/>
    <property type="match status" value="1"/>
</dbReference>
<reference evidence="4 5" key="1">
    <citation type="submission" date="2018-03" db="EMBL/GenBank/DDBJ databases">
        <title>Genomic Encyclopedia of Archaeal and Bacterial Type Strains, Phase II (KMG-II): from individual species to whole genera.</title>
        <authorList>
            <person name="Goeker M."/>
        </authorList>
    </citation>
    <scope>NUCLEOTIDE SEQUENCE [LARGE SCALE GENOMIC DNA]</scope>
    <source>
        <strain evidence="4 5">DSM 100214</strain>
    </source>
</reference>
<feature type="domain" description="DUF4957" evidence="2">
    <location>
        <begin position="290"/>
        <end position="402"/>
    </location>
</feature>
<dbReference type="Pfam" id="PF17161">
    <property type="entry name" value="DUF5123"/>
    <property type="match status" value="1"/>
</dbReference>
<keyword evidence="5" id="KW-1185">Reference proteome</keyword>
<evidence type="ECO:0000259" key="2">
    <source>
        <dbReference type="Pfam" id="PF16318"/>
    </source>
</evidence>
<organism evidence="4 5">
    <name type="scientific">Dysgonomonas alginatilytica</name>
    <dbReference type="NCBI Taxonomy" id="1605892"/>
    <lineage>
        <taxon>Bacteria</taxon>
        <taxon>Pseudomonadati</taxon>
        <taxon>Bacteroidota</taxon>
        <taxon>Bacteroidia</taxon>
        <taxon>Bacteroidales</taxon>
        <taxon>Dysgonomonadaceae</taxon>
        <taxon>Dysgonomonas</taxon>
    </lineage>
</organism>
<comment type="caution">
    <text evidence="4">The sequence shown here is derived from an EMBL/GenBank/DDBJ whole genome shotgun (WGS) entry which is preliminary data.</text>
</comment>
<dbReference type="EMBL" id="QICL01000013">
    <property type="protein sequence ID" value="PXV63599.1"/>
    <property type="molecule type" value="Genomic_DNA"/>
</dbReference>
<dbReference type="InterPro" id="IPR032530">
    <property type="entry name" value="DUF4957"/>
</dbReference>
<protein>
    <submittedName>
        <fullName evidence="4">Uncharacterized protein DUF4957</fullName>
    </submittedName>
</protein>
<evidence type="ECO:0000313" key="4">
    <source>
        <dbReference type="EMBL" id="PXV63599.1"/>
    </source>
</evidence>
<evidence type="ECO:0000256" key="1">
    <source>
        <dbReference type="SAM" id="SignalP"/>
    </source>
</evidence>
<name>A0A2V3PN63_9BACT</name>
<dbReference type="InterPro" id="IPR013783">
    <property type="entry name" value="Ig-like_fold"/>
</dbReference>
<evidence type="ECO:0000259" key="3">
    <source>
        <dbReference type="Pfam" id="PF17161"/>
    </source>
</evidence>
<dbReference type="AlphaFoldDB" id="A0A2V3PN63"/>
<dbReference type="Proteomes" id="UP000247973">
    <property type="component" value="Unassembled WGS sequence"/>
</dbReference>
<accession>A0A2V3PN63</accession>
<gene>
    <name evidence="4" type="ORF">CLV62_11386</name>
</gene>
<dbReference type="InterPro" id="IPR033427">
    <property type="entry name" value="DUF5123"/>
</dbReference>
<feature type="signal peptide" evidence="1">
    <location>
        <begin position="1"/>
        <end position="26"/>
    </location>
</feature>
<keyword evidence="1" id="KW-0732">Signal</keyword>
<evidence type="ECO:0000313" key="5">
    <source>
        <dbReference type="Proteomes" id="UP000247973"/>
    </source>
</evidence>
<dbReference type="Gene3D" id="2.60.40.10">
    <property type="entry name" value="Immunoglobulins"/>
    <property type="match status" value="1"/>
</dbReference>
<dbReference type="RefSeq" id="WP_170120049.1">
    <property type="nucleotide sequence ID" value="NZ_QICL01000013.1"/>
</dbReference>
<sequence>MRKNFLFKYILSGLLILGLAVCFTSCEDVNDWGTDDSYNRVFSPVTFETSRIGATSVDLVFSNVSNAGAYVMEFSKDSLEFKTITNTIEIPADSIVLDSTFVSQLFMITVKKLDPEIRYSVRMKVTSNKNLPESRWVALTFKTPGEQILNAVSDITESSATITWEAESEVTHILLSGGGFNKKEIRLSASEIAESRLELKDLKQNTLYSIEIYNGEKRKGVKTFTTAQKISGDGKQYVLKGTENIVEFLNTIKDTEVVLVIPTTAKFEIGDAWTLPAHIKSLTLWGLAGEGQASINFKEIKLDNSVSNFKIWIHNMKVSGTDAAADYVLNDNPTTARSISEFKMDNCIIDSFRGIIRMRAALTVGLIDIDNCIISNIGSYGLVSIDATSVSVGDISLKNSTVSKLNNTNVITCKSKPALVSISHCTFYDAQAKDKYIINFDGKAANMASRLGINDCLFAASDASISTRATNPKLEDTFVFDSYKTTDYTVASGYPLTGVSDYNNTSANLFTDPSTGNFKIKDTSIGGDKQPGDPRWW</sequence>
<feature type="domain" description="DUF5123" evidence="3">
    <location>
        <begin position="420"/>
        <end position="536"/>
    </location>
</feature>